<keyword evidence="5" id="KW-0862">Zinc</keyword>
<evidence type="ECO:0000256" key="1">
    <source>
        <dbReference type="ARBA" id="ARBA00004123"/>
    </source>
</evidence>
<comment type="caution">
    <text evidence="11">The sequence shown here is derived from an EMBL/GenBank/DDBJ whole genome shotgun (WGS) entry which is preliminary data.</text>
</comment>
<reference evidence="11 12" key="1">
    <citation type="journal article" date="2018" name="Nat. Ecol. Evol.">
        <title>Shark genomes provide insights into elasmobranch evolution and the origin of vertebrates.</title>
        <authorList>
            <person name="Hara Y"/>
            <person name="Yamaguchi K"/>
            <person name="Onimaru K"/>
            <person name="Kadota M"/>
            <person name="Koyanagi M"/>
            <person name="Keeley SD"/>
            <person name="Tatsumi K"/>
            <person name="Tanaka K"/>
            <person name="Motone F"/>
            <person name="Kageyama Y"/>
            <person name="Nozu R"/>
            <person name="Adachi N"/>
            <person name="Nishimura O"/>
            <person name="Nakagawa R"/>
            <person name="Tanegashima C"/>
            <person name="Kiyatake I"/>
            <person name="Matsumoto R"/>
            <person name="Murakumo K"/>
            <person name="Nishida K"/>
            <person name="Terakita A"/>
            <person name="Kuratani S"/>
            <person name="Sato K"/>
            <person name="Hyodo S Kuraku.S."/>
        </authorList>
    </citation>
    <scope>NUCLEOTIDE SEQUENCE [LARGE SCALE GENOMIC DNA]</scope>
</reference>
<dbReference type="EMBL" id="BFAA01030906">
    <property type="protein sequence ID" value="GCB83385.1"/>
    <property type="molecule type" value="Genomic_DNA"/>
</dbReference>
<dbReference type="InterPro" id="IPR036236">
    <property type="entry name" value="Znf_C2H2_sf"/>
</dbReference>
<dbReference type="SUPFAM" id="SSF54695">
    <property type="entry name" value="POZ domain"/>
    <property type="match status" value="1"/>
</dbReference>
<sequence length="471" mass="51168">MEFPDHGRVLLQNLRDQRQQGFLCDCTVLVGAVQFQAHRAVLASFSTYFHMFYKEEAVGKRDVVGLDDEIVTAPAFSLLLEFMYEGRLRFSGAPTEDVLAAASFLHMNDIVKVCKSRLKARALAEADSTKKDELLGVSGLSADYKGVVTAQLPPPNPLYVSGRAEGVPPPIPLLDHPIADRDLGQWPSDPADTTQPGMETEAYSSKLGNVLASPSSSTESAIRSLEGTATWQGEQDMAAERGGQRGPAPPRLAERGEEGEDGDLITVKVEDDLFSEDEDLPEEEVAAVCCPPLEDVFQVAPGCCPPLEPPAGHIIISDEDEMPSEDDGYPHHGLYCAGLPSSSAEGKPYPDLGGGPNALALSAKLYFQDLPPPPGSEDDLPTCAACGKTFSCTYSLKRHALVHTRERPHSCRFCLRRYSQSGDLYRHMRKYHNAHVSSSSTATTSIGVTGQQDSPNGGWKWLDKPPSEQWK</sequence>
<evidence type="ECO:0000256" key="3">
    <source>
        <dbReference type="ARBA" id="ARBA00022737"/>
    </source>
</evidence>
<dbReference type="SUPFAM" id="SSF57667">
    <property type="entry name" value="beta-beta-alpha zinc fingers"/>
    <property type="match status" value="1"/>
</dbReference>
<evidence type="ECO:0000256" key="6">
    <source>
        <dbReference type="ARBA" id="ARBA00023242"/>
    </source>
</evidence>
<dbReference type="PANTHER" id="PTHR24394:SF20">
    <property type="entry name" value="ZINC FINGER AND BTB DOMAIN-CONTAINING PROTEIN 42"/>
    <property type="match status" value="1"/>
</dbReference>
<feature type="domain" description="C2H2-type" evidence="10">
    <location>
        <begin position="409"/>
        <end position="437"/>
    </location>
</feature>
<dbReference type="GO" id="GO:0000981">
    <property type="term" value="F:DNA-binding transcription factor activity, RNA polymerase II-specific"/>
    <property type="evidence" value="ECO:0007669"/>
    <property type="project" value="TreeGrafter"/>
</dbReference>
<dbReference type="InterPro" id="IPR011333">
    <property type="entry name" value="SKP1/BTB/POZ_sf"/>
</dbReference>
<organism evidence="11 12">
    <name type="scientific">Scyliorhinus torazame</name>
    <name type="common">Cloudy catshark</name>
    <name type="synonym">Catulus torazame</name>
    <dbReference type="NCBI Taxonomy" id="75743"/>
    <lineage>
        <taxon>Eukaryota</taxon>
        <taxon>Metazoa</taxon>
        <taxon>Chordata</taxon>
        <taxon>Craniata</taxon>
        <taxon>Vertebrata</taxon>
        <taxon>Chondrichthyes</taxon>
        <taxon>Elasmobranchii</taxon>
        <taxon>Galeomorphii</taxon>
        <taxon>Galeoidea</taxon>
        <taxon>Carcharhiniformes</taxon>
        <taxon>Scyliorhinidae</taxon>
        <taxon>Scyliorhinus</taxon>
    </lineage>
</organism>
<keyword evidence="3" id="KW-0677">Repeat</keyword>
<dbReference type="STRING" id="75743.A0A401QDC2"/>
<dbReference type="OrthoDB" id="6077919at2759"/>
<dbReference type="InterPro" id="IPR013087">
    <property type="entry name" value="Znf_C2H2_type"/>
</dbReference>
<evidence type="ECO:0000256" key="5">
    <source>
        <dbReference type="ARBA" id="ARBA00022833"/>
    </source>
</evidence>
<evidence type="ECO:0000259" key="10">
    <source>
        <dbReference type="PROSITE" id="PS50157"/>
    </source>
</evidence>
<dbReference type="FunFam" id="3.30.710.10:FF:000021">
    <property type="entry name" value="Zinc finger and BTB domain-containing protein 18"/>
    <property type="match status" value="1"/>
</dbReference>
<dbReference type="PROSITE" id="PS00028">
    <property type="entry name" value="ZINC_FINGER_C2H2_1"/>
    <property type="match status" value="2"/>
</dbReference>
<evidence type="ECO:0000259" key="9">
    <source>
        <dbReference type="PROSITE" id="PS50097"/>
    </source>
</evidence>
<proteinExistence type="predicted"/>
<evidence type="ECO:0000256" key="8">
    <source>
        <dbReference type="SAM" id="MobiDB-lite"/>
    </source>
</evidence>
<feature type="compositionally biased region" description="Polar residues" evidence="8">
    <location>
        <begin position="446"/>
        <end position="455"/>
    </location>
</feature>
<dbReference type="PROSITE" id="PS50097">
    <property type="entry name" value="BTB"/>
    <property type="match status" value="1"/>
</dbReference>
<dbReference type="FunFam" id="3.30.160.60:FF:000446">
    <property type="entry name" value="Zinc finger protein"/>
    <property type="match status" value="1"/>
</dbReference>
<feature type="domain" description="BTB" evidence="9">
    <location>
        <begin position="24"/>
        <end position="92"/>
    </location>
</feature>
<dbReference type="SMART" id="SM00355">
    <property type="entry name" value="ZnF_C2H2"/>
    <property type="match status" value="2"/>
</dbReference>
<feature type="region of interest" description="Disordered" evidence="8">
    <location>
        <begin position="237"/>
        <end position="264"/>
    </location>
</feature>
<dbReference type="Proteomes" id="UP000288216">
    <property type="component" value="Unassembled WGS sequence"/>
</dbReference>
<comment type="subcellular location">
    <subcellularLocation>
        <location evidence="1">Nucleus</location>
    </subcellularLocation>
</comment>
<dbReference type="PROSITE" id="PS50157">
    <property type="entry name" value="ZINC_FINGER_C2H2_2"/>
    <property type="match status" value="2"/>
</dbReference>
<dbReference type="PANTHER" id="PTHR24394">
    <property type="entry name" value="ZINC FINGER PROTEIN"/>
    <property type="match status" value="1"/>
</dbReference>
<feature type="region of interest" description="Disordered" evidence="8">
    <location>
        <begin position="439"/>
        <end position="471"/>
    </location>
</feature>
<keyword evidence="2" id="KW-0479">Metal-binding</keyword>
<evidence type="ECO:0000256" key="4">
    <source>
        <dbReference type="ARBA" id="ARBA00022771"/>
    </source>
</evidence>
<dbReference type="OMA" id="YPRGLVT"/>
<gene>
    <name evidence="11" type="ORF">scyTo_0023573</name>
</gene>
<dbReference type="GO" id="GO:0008270">
    <property type="term" value="F:zinc ion binding"/>
    <property type="evidence" value="ECO:0007669"/>
    <property type="project" value="UniProtKB-KW"/>
</dbReference>
<evidence type="ECO:0000313" key="12">
    <source>
        <dbReference type="Proteomes" id="UP000288216"/>
    </source>
</evidence>
<evidence type="ECO:0000313" key="11">
    <source>
        <dbReference type="EMBL" id="GCB83385.1"/>
    </source>
</evidence>
<evidence type="ECO:0000256" key="7">
    <source>
        <dbReference type="PROSITE-ProRule" id="PRU00042"/>
    </source>
</evidence>
<dbReference type="SMART" id="SM00225">
    <property type="entry name" value="BTB"/>
    <property type="match status" value="1"/>
</dbReference>
<dbReference type="GO" id="GO:0005634">
    <property type="term" value="C:nucleus"/>
    <property type="evidence" value="ECO:0007669"/>
    <property type="project" value="UniProtKB-SubCell"/>
</dbReference>
<dbReference type="InterPro" id="IPR000210">
    <property type="entry name" value="BTB/POZ_dom"/>
</dbReference>
<evidence type="ECO:0000256" key="2">
    <source>
        <dbReference type="ARBA" id="ARBA00022723"/>
    </source>
</evidence>
<evidence type="ECO:0008006" key="13">
    <source>
        <dbReference type="Google" id="ProtNLM"/>
    </source>
</evidence>
<name>A0A401QDC2_SCYTO</name>
<dbReference type="Gene3D" id="3.30.710.10">
    <property type="entry name" value="Potassium Channel Kv1.1, Chain A"/>
    <property type="match status" value="1"/>
</dbReference>
<feature type="domain" description="C2H2-type" evidence="10">
    <location>
        <begin position="381"/>
        <end position="408"/>
    </location>
</feature>
<keyword evidence="6" id="KW-0539">Nucleus</keyword>
<keyword evidence="4 7" id="KW-0863">Zinc-finger</keyword>
<keyword evidence="12" id="KW-1185">Reference proteome</keyword>
<dbReference type="AlphaFoldDB" id="A0A401QDC2"/>
<accession>A0A401QDC2</accession>
<feature type="compositionally biased region" description="Basic and acidic residues" evidence="8">
    <location>
        <begin position="461"/>
        <end position="471"/>
    </location>
</feature>
<dbReference type="Pfam" id="PF00651">
    <property type="entry name" value="BTB"/>
    <property type="match status" value="1"/>
</dbReference>
<dbReference type="Gene3D" id="3.30.160.60">
    <property type="entry name" value="Classic Zinc Finger"/>
    <property type="match status" value="2"/>
</dbReference>
<dbReference type="FunFam" id="3.30.160.60:FF:000892">
    <property type="entry name" value="zinc finger and BTB domain-containing protein 3"/>
    <property type="match status" value="1"/>
</dbReference>
<protein>
    <recommendedName>
        <fullName evidence="13">Zinc finger and BTB domain-containing protein 3</fullName>
    </recommendedName>
</protein>